<evidence type="ECO:0000256" key="1">
    <source>
        <dbReference type="SAM" id="MobiDB-lite"/>
    </source>
</evidence>
<dbReference type="AlphaFoldDB" id="A0A9P8CR60"/>
<evidence type="ECO:0000313" key="3">
    <source>
        <dbReference type="Proteomes" id="UP000887229"/>
    </source>
</evidence>
<comment type="caution">
    <text evidence="2">The sequence shown here is derived from an EMBL/GenBank/DDBJ whole genome shotgun (WGS) entry which is preliminary data.</text>
</comment>
<keyword evidence="3" id="KW-1185">Reference proteome</keyword>
<proteinExistence type="predicted"/>
<dbReference type="Proteomes" id="UP000887229">
    <property type="component" value="Unassembled WGS sequence"/>
</dbReference>
<protein>
    <submittedName>
        <fullName evidence="2">Uncharacterized protein</fullName>
    </submittedName>
</protein>
<dbReference type="RefSeq" id="XP_046120317.1">
    <property type="nucleotide sequence ID" value="XM_046260326.1"/>
</dbReference>
<name>A0A9P8CR60_9HYPO</name>
<organism evidence="2 3">
    <name type="scientific">Emericellopsis atlantica</name>
    <dbReference type="NCBI Taxonomy" id="2614577"/>
    <lineage>
        <taxon>Eukaryota</taxon>
        <taxon>Fungi</taxon>
        <taxon>Dikarya</taxon>
        <taxon>Ascomycota</taxon>
        <taxon>Pezizomycotina</taxon>
        <taxon>Sordariomycetes</taxon>
        <taxon>Hypocreomycetidae</taxon>
        <taxon>Hypocreales</taxon>
        <taxon>Bionectriaceae</taxon>
        <taxon>Emericellopsis</taxon>
    </lineage>
</organism>
<reference evidence="2" key="1">
    <citation type="journal article" date="2021" name="IMA Fungus">
        <title>Genomic characterization of three marine fungi, including Emericellopsis atlantica sp. nov. with signatures of a generalist lifestyle and marine biomass degradation.</title>
        <authorList>
            <person name="Hagestad O.C."/>
            <person name="Hou L."/>
            <person name="Andersen J.H."/>
            <person name="Hansen E.H."/>
            <person name="Altermark B."/>
            <person name="Li C."/>
            <person name="Kuhnert E."/>
            <person name="Cox R.J."/>
            <person name="Crous P.W."/>
            <person name="Spatafora J.W."/>
            <person name="Lail K."/>
            <person name="Amirebrahimi M."/>
            <person name="Lipzen A."/>
            <person name="Pangilinan J."/>
            <person name="Andreopoulos W."/>
            <person name="Hayes R.D."/>
            <person name="Ng V."/>
            <person name="Grigoriev I.V."/>
            <person name="Jackson S.A."/>
            <person name="Sutton T.D.S."/>
            <person name="Dobson A.D.W."/>
            <person name="Rama T."/>
        </authorList>
    </citation>
    <scope>NUCLEOTIDE SEQUENCE</scope>
    <source>
        <strain evidence="2">TS7</strain>
    </source>
</reference>
<dbReference type="GeneID" id="70291229"/>
<sequence length="294" mass="32159">MSSFSYRRGTNRCQDSRFVRHAQPITVPPAEVWHSVLPHDQAAGPGHTGALMLREIRAKCPGARAQACGLPAPACAPYHWFQASSTSDWDMTGLSARSGALYGTVGLGPPARTVPTSAQCDSRSRRRKDTVSGSLQGLELESRDRRLQWNLNQVSGWPVCHSSPPRSVGPVGPSTHPRAAQCLESPSLRVCRALRSCHSQLQSLTCFGGGRSSLSIRSFLNPHHSLLGATGTPSQRTRDSRRRASIWIITTSLQNSWLSLDIFLSCSVCWWTDEFPRTRTTTTTTTTTTITAPH</sequence>
<accession>A0A9P8CR60</accession>
<dbReference type="EMBL" id="MU251248">
    <property type="protein sequence ID" value="KAG9256393.1"/>
    <property type="molecule type" value="Genomic_DNA"/>
</dbReference>
<gene>
    <name evidence="2" type="ORF">F5Z01DRAFT_508496</name>
</gene>
<evidence type="ECO:0000313" key="2">
    <source>
        <dbReference type="EMBL" id="KAG9256393.1"/>
    </source>
</evidence>
<feature type="region of interest" description="Disordered" evidence="1">
    <location>
        <begin position="112"/>
        <end position="137"/>
    </location>
</feature>